<sequence length="329" mass="37410">MSPQASGRRPTFTEGNFELDEACLKSLPVPGTEVISAHAYGQWLWARQARVLCRLPDGGLVTYFLKVTSGECDRQMIEGQFESDKAIHEVLPFFCPEPLAWGKYTSTPGPDQYFLLAQFREVGQRPPEPLQFAAWLADLHKRSVSPTGKFGFHTTTCHSKSPQLTDIWEESWEVLYRKQLAHVLEQGRQKLPPWDEYEFYAGLVLDKCVGRLLGPLQSDGRSIKPCLVHGNLWDGNTGTDMETGKPFVFGGSAFYAHNEYELGQWRTPRHRLSGRTYVRTYKRHFPASEPEEDWDSRNLLYSLRFNVTAAYLIPGGTYRRDSSPGAPFP</sequence>
<gene>
    <name evidence="3" type="ORF">PG999_014595</name>
</gene>
<dbReference type="InterPro" id="IPR011009">
    <property type="entry name" value="Kinase-like_dom_sf"/>
</dbReference>
<evidence type="ECO:0000313" key="3">
    <source>
        <dbReference type="EMBL" id="KAK8093008.1"/>
    </source>
</evidence>
<dbReference type="GO" id="GO:0102193">
    <property type="term" value="F:protein-ribulosamine 3-kinase activity"/>
    <property type="evidence" value="ECO:0007669"/>
    <property type="project" value="UniProtKB-EC"/>
</dbReference>
<proteinExistence type="predicted"/>
<comment type="caution">
    <text evidence="3">The sequence shown here is derived from an EMBL/GenBank/DDBJ whole genome shotgun (WGS) entry which is preliminary data.</text>
</comment>
<evidence type="ECO:0000313" key="4">
    <source>
        <dbReference type="Proteomes" id="UP001392437"/>
    </source>
</evidence>
<dbReference type="AlphaFoldDB" id="A0AAW0QES1"/>
<evidence type="ECO:0000256" key="1">
    <source>
        <dbReference type="ARBA" id="ARBA00011961"/>
    </source>
</evidence>
<dbReference type="Proteomes" id="UP001392437">
    <property type="component" value="Unassembled WGS sequence"/>
</dbReference>
<dbReference type="PANTHER" id="PTHR12149:SF8">
    <property type="entry name" value="PROTEIN-RIBULOSAMINE 3-KINASE"/>
    <property type="match status" value="1"/>
</dbReference>
<keyword evidence="4" id="KW-1185">Reference proteome</keyword>
<organism evidence="3 4">
    <name type="scientific">Apiospora kogelbergensis</name>
    <dbReference type="NCBI Taxonomy" id="1337665"/>
    <lineage>
        <taxon>Eukaryota</taxon>
        <taxon>Fungi</taxon>
        <taxon>Dikarya</taxon>
        <taxon>Ascomycota</taxon>
        <taxon>Pezizomycotina</taxon>
        <taxon>Sordariomycetes</taxon>
        <taxon>Xylariomycetidae</taxon>
        <taxon>Amphisphaeriales</taxon>
        <taxon>Apiosporaceae</taxon>
        <taxon>Apiospora</taxon>
    </lineage>
</organism>
<dbReference type="EC" id="2.7.1.172" evidence="1"/>
<name>A0AAW0QES1_9PEZI</name>
<protein>
    <recommendedName>
        <fullName evidence="1">protein-ribulosamine 3-kinase</fullName>
        <ecNumber evidence="1">2.7.1.172</ecNumber>
    </recommendedName>
</protein>
<dbReference type="Gene3D" id="3.90.1200.10">
    <property type="match status" value="1"/>
</dbReference>
<dbReference type="EMBL" id="JAQQWP010000012">
    <property type="protein sequence ID" value="KAK8093008.1"/>
    <property type="molecule type" value="Genomic_DNA"/>
</dbReference>
<dbReference type="PANTHER" id="PTHR12149">
    <property type="entry name" value="FRUCTOSAMINE 3 KINASE-RELATED PROTEIN"/>
    <property type="match status" value="1"/>
</dbReference>
<reference evidence="3 4" key="1">
    <citation type="submission" date="2023-01" db="EMBL/GenBank/DDBJ databases">
        <title>Analysis of 21 Apiospora genomes using comparative genomics revels a genus with tremendous synthesis potential of carbohydrate active enzymes and secondary metabolites.</title>
        <authorList>
            <person name="Sorensen T."/>
        </authorList>
    </citation>
    <scope>NUCLEOTIDE SEQUENCE [LARGE SCALE GENOMIC DNA]</scope>
    <source>
        <strain evidence="3 4">CBS 117206</strain>
    </source>
</reference>
<accession>A0AAW0QES1</accession>
<comment type="catalytic activity">
    <reaction evidence="2">
        <text>N(6)-D-ribulosyl-L-lysyl-[protein] + ATP = N(6)-(3-O-phospho-D-ribulosyl)-L-lysyl-[protein] + ADP + H(+)</text>
        <dbReference type="Rhea" id="RHEA:48432"/>
        <dbReference type="Rhea" id="RHEA-COMP:12103"/>
        <dbReference type="Rhea" id="RHEA-COMP:12104"/>
        <dbReference type="ChEBI" id="CHEBI:15378"/>
        <dbReference type="ChEBI" id="CHEBI:30616"/>
        <dbReference type="ChEBI" id="CHEBI:90418"/>
        <dbReference type="ChEBI" id="CHEBI:90420"/>
        <dbReference type="ChEBI" id="CHEBI:456216"/>
        <dbReference type="EC" id="2.7.1.172"/>
    </reaction>
    <physiologicalReaction direction="left-to-right" evidence="2">
        <dbReference type="Rhea" id="RHEA:48433"/>
    </physiologicalReaction>
</comment>
<dbReference type="SUPFAM" id="SSF56112">
    <property type="entry name" value="Protein kinase-like (PK-like)"/>
    <property type="match status" value="1"/>
</dbReference>
<dbReference type="Pfam" id="PF03881">
    <property type="entry name" value="Fructosamin_kin"/>
    <property type="match status" value="1"/>
</dbReference>
<evidence type="ECO:0000256" key="2">
    <source>
        <dbReference type="ARBA" id="ARBA00048655"/>
    </source>
</evidence>
<dbReference type="InterPro" id="IPR016477">
    <property type="entry name" value="Fructo-/Ketosamine-3-kinase"/>
</dbReference>